<reference evidence="2 3" key="2">
    <citation type="journal article" date="2019" name="G3 (Bethesda)">
        <title>Hybrid Assembly of the Genome of the Entomopathogenic Nematode Steinernema carpocapsae Identifies the X-Chromosome.</title>
        <authorList>
            <person name="Serra L."/>
            <person name="Macchietto M."/>
            <person name="Macias-Munoz A."/>
            <person name="McGill C.J."/>
            <person name="Rodriguez I.M."/>
            <person name="Rodriguez B."/>
            <person name="Murad R."/>
            <person name="Mortazavi A."/>
        </authorList>
    </citation>
    <scope>NUCLEOTIDE SEQUENCE [LARGE SCALE GENOMIC DNA]</scope>
    <source>
        <strain evidence="2 3">ALL</strain>
    </source>
</reference>
<feature type="chain" id="PRO_5020415310" evidence="1">
    <location>
        <begin position="24"/>
        <end position="84"/>
    </location>
</feature>
<keyword evidence="3" id="KW-1185">Reference proteome</keyword>
<feature type="signal peptide" evidence="1">
    <location>
        <begin position="1"/>
        <end position="23"/>
    </location>
</feature>
<name>A0A4U8V2J3_STECR</name>
<reference evidence="2 3" key="1">
    <citation type="journal article" date="2015" name="Genome Biol.">
        <title>Comparative genomics of Steinernema reveals deeply conserved gene regulatory networks.</title>
        <authorList>
            <person name="Dillman A.R."/>
            <person name="Macchietto M."/>
            <person name="Porter C.F."/>
            <person name="Rogers A."/>
            <person name="Williams B."/>
            <person name="Antoshechkin I."/>
            <person name="Lee M.M."/>
            <person name="Goodwin Z."/>
            <person name="Lu X."/>
            <person name="Lewis E.E."/>
            <person name="Goodrich-Blair H."/>
            <person name="Stock S.P."/>
            <person name="Adams B.J."/>
            <person name="Sternberg P.W."/>
            <person name="Mortazavi A."/>
        </authorList>
    </citation>
    <scope>NUCLEOTIDE SEQUENCE [LARGE SCALE GENOMIC DNA]</scope>
    <source>
        <strain evidence="2 3">ALL</strain>
    </source>
</reference>
<dbReference type="AlphaFoldDB" id="A0A4U8V2J3"/>
<evidence type="ECO:0000256" key="1">
    <source>
        <dbReference type="SAM" id="SignalP"/>
    </source>
</evidence>
<organism evidence="2 3">
    <name type="scientific">Steinernema carpocapsae</name>
    <name type="common">Entomopathogenic nematode</name>
    <dbReference type="NCBI Taxonomy" id="34508"/>
    <lineage>
        <taxon>Eukaryota</taxon>
        <taxon>Metazoa</taxon>
        <taxon>Ecdysozoa</taxon>
        <taxon>Nematoda</taxon>
        <taxon>Chromadorea</taxon>
        <taxon>Rhabditida</taxon>
        <taxon>Tylenchina</taxon>
        <taxon>Panagrolaimomorpha</taxon>
        <taxon>Strongyloidoidea</taxon>
        <taxon>Steinernematidae</taxon>
        <taxon>Steinernema</taxon>
    </lineage>
</organism>
<evidence type="ECO:0000313" key="2">
    <source>
        <dbReference type="EMBL" id="TMS40151.1"/>
    </source>
</evidence>
<proteinExistence type="predicted"/>
<gene>
    <name evidence="2" type="ORF">L596_006569</name>
</gene>
<keyword evidence="1" id="KW-0732">Signal</keyword>
<dbReference type="EMBL" id="CM016762">
    <property type="protein sequence ID" value="TMS40151.1"/>
    <property type="molecule type" value="Genomic_DNA"/>
</dbReference>
<accession>A0A4U8V2J3</accession>
<sequence>MSIRMLFTLFVVFLISLSTVVSAQRPHYEYPLEVDDVYIAKRSADFYRSMFKRANAQKRERIVMDALGGDFLVRKRSLEMERRR</sequence>
<dbReference type="Proteomes" id="UP000298663">
    <property type="component" value="Chromosome X"/>
</dbReference>
<dbReference type="OrthoDB" id="10322687at2759"/>
<evidence type="ECO:0000313" key="3">
    <source>
        <dbReference type="Proteomes" id="UP000298663"/>
    </source>
</evidence>
<protein>
    <submittedName>
        <fullName evidence="2">Uncharacterized protein</fullName>
    </submittedName>
</protein>